<name>A0ABR7KQG4_9SPHI</name>
<reference evidence="2 3" key="1">
    <citation type="submission" date="2020-08" db="EMBL/GenBank/DDBJ databases">
        <authorList>
            <person name="Sun Q."/>
            <person name="Inoue M."/>
        </authorList>
    </citation>
    <scope>NUCLEOTIDE SEQUENCE [LARGE SCALE GENOMIC DNA]</scope>
    <source>
        <strain evidence="2 3">CCM 8938</strain>
    </source>
</reference>
<feature type="transmembrane region" description="Helical" evidence="1">
    <location>
        <begin position="84"/>
        <end position="104"/>
    </location>
</feature>
<feature type="transmembrane region" description="Helical" evidence="1">
    <location>
        <begin position="124"/>
        <end position="149"/>
    </location>
</feature>
<dbReference type="Proteomes" id="UP000652755">
    <property type="component" value="Unassembled WGS sequence"/>
</dbReference>
<comment type="caution">
    <text evidence="2">The sequence shown here is derived from an EMBL/GenBank/DDBJ whole genome shotgun (WGS) entry which is preliminary data.</text>
</comment>
<evidence type="ECO:0008006" key="4">
    <source>
        <dbReference type="Google" id="ProtNLM"/>
    </source>
</evidence>
<keyword evidence="1" id="KW-0812">Transmembrane</keyword>
<keyword evidence="3" id="KW-1185">Reference proteome</keyword>
<feature type="transmembrane region" description="Helical" evidence="1">
    <location>
        <begin position="44"/>
        <end position="63"/>
    </location>
</feature>
<keyword evidence="1" id="KW-1133">Transmembrane helix</keyword>
<proteinExistence type="predicted"/>
<dbReference type="EMBL" id="JACRYL010000006">
    <property type="protein sequence ID" value="MBC6110325.1"/>
    <property type="molecule type" value="Genomic_DNA"/>
</dbReference>
<gene>
    <name evidence="2" type="ORF">H7U22_07800</name>
</gene>
<organism evidence="2 3">
    <name type="scientific">Pedobacter fastidiosus</name>
    <dbReference type="NCBI Taxonomy" id="2765361"/>
    <lineage>
        <taxon>Bacteria</taxon>
        <taxon>Pseudomonadati</taxon>
        <taxon>Bacteroidota</taxon>
        <taxon>Sphingobacteriia</taxon>
        <taxon>Sphingobacteriales</taxon>
        <taxon>Sphingobacteriaceae</taxon>
        <taxon>Pedobacter</taxon>
    </lineage>
</organism>
<accession>A0ABR7KQG4</accession>
<evidence type="ECO:0000256" key="1">
    <source>
        <dbReference type="SAM" id="Phobius"/>
    </source>
</evidence>
<dbReference type="RefSeq" id="WP_187070795.1">
    <property type="nucleotide sequence ID" value="NZ_JACRYL010000006.1"/>
</dbReference>
<protein>
    <recommendedName>
        <fullName evidence="4">DUF2975 domain-containing protein</fullName>
    </recommendedName>
</protein>
<feature type="transmembrane region" description="Helical" evidence="1">
    <location>
        <begin position="12"/>
        <end position="32"/>
    </location>
</feature>
<keyword evidence="1" id="KW-0472">Membrane</keyword>
<sequence length="161" mass="18308">MNKSKSTFLQRIIIFVILIYILPLFIASVYGLAENIYDDKSGEYIKITNLAFAVFAGIATLMFNWASSLDDKIFKIEISVIIKIAEYSIIGGIGYLLASLMQFIRTIPHSKGILGLLPSFYFDTIPLAVIFIVSFLAALSVLIITYIFWMYMRIRLKKEVQ</sequence>
<evidence type="ECO:0000313" key="3">
    <source>
        <dbReference type="Proteomes" id="UP000652755"/>
    </source>
</evidence>
<evidence type="ECO:0000313" key="2">
    <source>
        <dbReference type="EMBL" id="MBC6110325.1"/>
    </source>
</evidence>